<keyword evidence="4" id="KW-0645">Protease</keyword>
<gene>
    <name evidence="13" type="primary">rseP</name>
    <name evidence="13" type="ORF">IAD16_02140</name>
</gene>
<dbReference type="PROSITE" id="PS50106">
    <property type="entry name" value="PDZ"/>
    <property type="match status" value="1"/>
</dbReference>
<evidence type="ECO:0000259" key="12">
    <source>
        <dbReference type="PROSITE" id="PS50106"/>
    </source>
</evidence>
<evidence type="ECO:0000256" key="8">
    <source>
        <dbReference type="ARBA" id="ARBA00022989"/>
    </source>
</evidence>
<reference evidence="13" key="2">
    <citation type="journal article" date="2021" name="PeerJ">
        <title>Extensive microbial diversity within the chicken gut microbiome revealed by metagenomics and culture.</title>
        <authorList>
            <person name="Gilroy R."/>
            <person name="Ravi A."/>
            <person name="Getino M."/>
            <person name="Pursley I."/>
            <person name="Horton D.L."/>
            <person name="Alikhan N.F."/>
            <person name="Baker D."/>
            <person name="Gharbi K."/>
            <person name="Hall N."/>
            <person name="Watson M."/>
            <person name="Adriaenssens E.M."/>
            <person name="Foster-Nyarko E."/>
            <person name="Jarju S."/>
            <person name="Secka A."/>
            <person name="Antonio M."/>
            <person name="Oren A."/>
            <person name="Chaudhuri R.R."/>
            <person name="La Ragione R."/>
            <person name="Hildebrand F."/>
            <person name="Pallen M.J."/>
        </authorList>
    </citation>
    <scope>NUCLEOTIDE SEQUENCE</scope>
    <source>
        <strain evidence="13">11300</strain>
    </source>
</reference>
<dbReference type="CDD" id="cd06163">
    <property type="entry name" value="S2P-M50_PDZ_RseP-like"/>
    <property type="match status" value="1"/>
</dbReference>
<dbReference type="GO" id="GO:0004222">
    <property type="term" value="F:metalloendopeptidase activity"/>
    <property type="evidence" value="ECO:0007669"/>
    <property type="project" value="InterPro"/>
</dbReference>
<dbReference type="EC" id="3.4.24.-" evidence="11"/>
<evidence type="ECO:0000256" key="2">
    <source>
        <dbReference type="ARBA" id="ARBA00004141"/>
    </source>
</evidence>
<dbReference type="Pfam" id="PF02163">
    <property type="entry name" value="Peptidase_M50"/>
    <property type="match status" value="1"/>
</dbReference>
<feature type="domain" description="PDZ" evidence="12">
    <location>
        <begin position="121"/>
        <end position="150"/>
    </location>
</feature>
<evidence type="ECO:0000256" key="10">
    <source>
        <dbReference type="ARBA" id="ARBA00023136"/>
    </source>
</evidence>
<comment type="caution">
    <text evidence="13">The sequence shown here is derived from an EMBL/GenBank/DDBJ whole genome shotgun (WGS) entry which is preliminary data.</text>
</comment>
<evidence type="ECO:0000256" key="4">
    <source>
        <dbReference type="ARBA" id="ARBA00022670"/>
    </source>
</evidence>
<evidence type="ECO:0000256" key="7">
    <source>
        <dbReference type="ARBA" id="ARBA00022833"/>
    </source>
</evidence>
<dbReference type="InterPro" id="IPR036034">
    <property type="entry name" value="PDZ_sf"/>
</dbReference>
<evidence type="ECO:0000256" key="5">
    <source>
        <dbReference type="ARBA" id="ARBA00022692"/>
    </source>
</evidence>
<dbReference type="Proteomes" id="UP000824091">
    <property type="component" value="Unassembled WGS sequence"/>
</dbReference>
<dbReference type="EMBL" id="DVMO01000035">
    <property type="protein sequence ID" value="HIU27166.1"/>
    <property type="molecule type" value="Genomic_DNA"/>
</dbReference>
<feature type="transmembrane region" description="Helical" evidence="11">
    <location>
        <begin position="307"/>
        <end position="325"/>
    </location>
</feature>
<evidence type="ECO:0000256" key="3">
    <source>
        <dbReference type="ARBA" id="ARBA00007931"/>
    </source>
</evidence>
<evidence type="ECO:0000256" key="11">
    <source>
        <dbReference type="RuleBase" id="RU362031"/>
    </source>
</evidence>
<feature type="transmembrane region" description="Helical" evidence="11">
    <location>
        <begin position="6"/>
        <end position="25"/>
    </location>
</feature>
<comment type="similarity">
    <text evidence="3 11">Belongs to the peptidase M50B family.</text>
</comment>
<dbReference type="CDD" id="cd23081">
    <property type="entry name" value="cpPDZ_EcRseP-like"/>
    <property type="match status" value="1"/>
</dbReference>
<keyword evidence="10 11" id="KW-0472">Membrane</keyword>
<dbReference type="InterPro" id="IPR004387">
    <property type="entry name" value="Pept_M50_Zn"/>
</dbReference>
<sequence>METAILAIILFCVMIFPHELGHYIAAKRLGVKVNEFAFGMGPVIWKKQKGETLHSIRLFPIGGFCSMEGEDEDSDEPRAFNNKKPWQKIIILAAGSFMNVLCAILIMSIVVGVLGFTTTTIDTVSEGSPAETAGIMAGDEITAIDGQPIEAWTDVSAAIASAEGGQIIMTVQRDGRTLEAAVTPEQTQDGAYLIGITSRVSHNPFRAVAEGAKSTWNITASMFQTLSQLFTGQLGADSLSGPVGMVQMVSQTTQYGWWYYGFLTALICINLAIINMLPLPALDGGRIIFVIISMITGRPVSQKVEGTVHFVGIMLLFGLMAYVTFNDITRIFG</sequence>
<dbReference type="PANTHER" id="PTHR42837:SF2">
    <property type="entry name" value="MEMBRANE METALLOPROTEASE ARASP2, CHLOROPLASTIC-RELATED"/>
    <property type="match status" value="1"/>
</dbReference>
<evidence type="ECO:0000313" key="13">
    <source>
        <dbReference type="EMBL" id="HIU27166.1"/>
    </source>
</evidence>
<keyword evidence="7 11" id="KW-0862">Zinc</keyword>
<keyword evidence="5 11" id="KW-0812">Transmembrane</keyword>
<dbReference type="SMART" id="SM00228">
    <property type="entry name" value="PDZ"/>
    <property type="match status" value="1"/>
</dbReference>
<evidence type="ECO:0000256" key="1">
    <source>
        <dbReference type="ARBA" id="ARBA00001947"/>
    </source>
</evidence>
<dbReference type="Gene3D" id="2.30.42.10">
    <property type="match status" value="1"/>
</dbReference>
<dbReference type="SUPFAM" id="SSF50156">
    <property type="entry name" value="PDZ domain-like"/>
    <property type="match status" value="1"/>
</dbReference>
<feature type="transmembrane region" description="Helical" evidence="11">
    <location>
        <begin position="89"/>
        <end position="116"/>
    </location>
</feature>
<dbReference type="InterPro" id="IPR008915">
    <property type="entry name" value="Peptidase_M50"/>
</dbReference>
<keyword evidence="6 11" id="KW-0378">Hydrolase</keyword>
<proteinExistence type="inferred from homology"/>
<dbReference type="GO" id="GO:0016020">
    <property type="term" value="C:membrane"/>
    <property type="evidence" value="ECO:0007669"/>
    <property type="project" value="UniProtKB-SubCell"/>
</dbReference>
<evidence type="ECO:0000313" key="14">
    <source>
        <dbReference type="Proteomes" id="UP000824091"/>
    </source>
</evidence>
<evidence type="ECO:0000256" key="9">
    <source>
        <dbReference type="ARBA" id="ARBA00023049"/>
    </source>
</evidence>
<evidence type="ECO:0000256" key="6">
    <source>
        <dbReference type="ARBA" id="ARBA00022801"/>
    </source>
</evidence>
<dbReference type="PANTHER" id="PTHR42837">
    <property type="entry name" value="REGULATOR OF SIGMA-E PROTEASE RSEP"/>
    <property type="match status" value="1"/>
</dbReference>
<comment type="cofactor">
    <cofactor evidence="1 11">
        <name>Zn(2+)</name>
        <dbReference type="ChEBI" id="CHEBI:29105"/>
    </cofactor>
</comment>
<dbReference type="GO" id="GO:0046872">
    <property type="term" value="F:metal ion binding"/>
    <property type="evidence" value="ECO:0007669"/>
    <property type="project" value="UniProtKB-KW"/>
</dbReference>
<reference evidence="13" key="1">
    <citation type="submission" date="2020-10" db="EMBL/GenBank/DDBJ databases">
        <authorList>
            <person name="Gilroy R."/>
        </authorList>
    </citation>
    <scope>NUCLEOTIDE SEQUENCE</scope>
    <source>
        <strain evidence="13">11300</strain>
    </source>
</reference>
<dbReference type="AlphaFoldDB" id="A0A9D1I2H9"/>
<dbReference type="NCBIfam" id="TIGR00054">
    <property type="entry name" value="RIP metalloprotease RseP"/>
    <property type="match status" value="1"/>
</dbReference>
<dbReference type="Pfam" id="PF17820">
    <property type="entry name" value="PDZ_6"/>
    <property type="match status" value="1"/>
</dbReference>
<dbReference type="GO" id="GO:0006508">
    <property type="term" value="P:proteolysis"/>
    <property type="evidence" value="ECO:0007669"/>
    <property type="project" value="UniProtKB-KW"/>
</dbReference>
<keyword evidence="8 11" id="KW-1133">Transmembrane helix</keyword>
<dbReference type="InterPro" id="IPR001478">
    <property type="entry name" value="PDZ"/>
</dbReference>
<feature type="transmembrane region" description="Helical" evidence="11">
    <location>
        <begin position="257"/>
        <end position="277"/>
    </location>
</feature>
<dbReference type="InterPro" id="IPR041489">
    <property type="entry name" value="PDZ_6"/>
</dbReference>
<organism evidence="13 14">
    <name type="scientific">Candidatus Fimisoma avicola</name>
    <dbReference type="NCBI Taxonomy" id="2840826"/>
    <lineage>
        <taxon>Bacteria</taxon>
        <taxon>Bacillati</taxon>
        <taxon>Bacillota</taxon>
        <taxon>Clostridia</taxon>
        <taxon>Eubacteriales</taxon>
        <taxon>Candidatus Fimisoma</taxon>
    </lineage>
</organism>
<protein>
    <recommendedName>
        <fullName evidence="11">Zinc metalloprotease</fullName>
        <ecNumber evidence="11">3.4.24.-</ecNumber>
    </recommendedName>
</protein>
<comment type="subcellular location">
    <subcellularLocation>
        <location evidence="2">Membrane</location>
        <topology evidence="2">Multi-pass membrane protein</topology>
    </subcellularLocation>
</comment>
<accession>A0A9D1I2H9</accession>
<name>A0A9D1I2H9_9FIRM</name>
<keyword evidence="9 11" id="KW-0482">Metalloprotease</keyword>
<keyword evidence="11" id="KW-0479">Metal-binding</keyword>